<organism evidence="2 3">
    <name type="scientific">Synaphobranchus kaupii</name>
    <name type="common">Kaup's arrowtooth eel</name>
    <dbReference type="NCBI Taxonomy" id="118154"/>
    <lineage>
        <taxon>Eukaryota</taxon>
        <taxon>Metazoa</taxon>
        <taxon>Chordata</taxon>
        <taxon>Craniata</taxon>
        <taxon>Vertebrata</taxon>
        <taxon>Euteleostomi</taxon>
        <taxon>Actinopterygii</taxon>
        <taxon>Neopterygii</taxon>
        <taxon>Teleostei</taxon>
        <taxon>Anguilliformes</taxon>
        <taxon>Synaphobranchidae</taxon>
        <taxon>Synaphobranchus</taxon>
    </lineage>
</organism>
<protein>
    <recommendedName>
        <fullName evidence="4">SWIM-type domain-containing protein</fullName>
    </recommendedName>
</protein>
<dbReference type="OrthoDB" id="10013584at2759"/>
<dbReference type="Proteomes" id="UP001152622">
    <property type="component" value="Chromosome 18"/>
</dbReference>
<sequence>MPFLARCEDSGEFSHSPRDTLASRRQLIKVFRRLPGSLRKIRAKNRETCSVWFHLSGTVTETATPSEPEMVCNVAISFDRCKITSVTCGCGNRDIFYCAHVVALSRCTAYGSPTRSNFTCPISETLFQMNRDQLQKFVQYLITVHPHGSAAHCPETGRRDPIPEFPDQSSAR</sequence>
<evidence type="ECO:0000313" key="2">
    <source>
        <dbReference type="EMBL" id="KAJ8337619.1"/>
    </source>
</evidence>
<name>A0A9Q1IFD9_SYNKA</name>
<evidence type="ECO:0008006" key="4">
    <source>
        <dbReference type="Google" id="ProtNLM"/>
    </source>
</evidence>
<dbReference type="AlphaFoldDB" id="A0A9Q1IFD9"/>
<comment type="caution">
    <text evidence="2">The sequence shown here is derived from an EMBL/GenBank/DDBJ whole genome shotgun (WGS) entry which is preliminary data.</text>
</comment>
<dbReference type="PANTHER" id="PTHR22619:SF0">
    <property type="entry name" value="ZINC FINGER SWIM DOMAIN-CONTAINING PROTEIN 6-LIKE PROTEIN"/>
    <property type="match status" value="1"/>
</dbReference>
<evidence type="ECO:0000313" key="3">
    <source>
        <dbReference type="Proteomes" id="UP001152622"/>
    </source>
</evidence>
<proteinExistence type="predicted"/>
<dbReference type="EMBL" id="JAINUF010000018">
    <property type="protein sequence ID" value="KAJ8337619.1"/>
    <property type="molecule type" value="Genomic_DNA"/>
</dbReference>
<feature type="region of interest" description="Disordered" evidence="1">
    <location>
        <begin position="149"/>
        <end position="172"/>
    </location>
</feature>
<dbReference type="PANTHER" id="PTHR22619">
    <property type="entry name" value="ZINC FINGER SWIM DOMAIN CONTAINING PROTEIN 4, 5, 6"/>
    <property type="match status" value="1"/>
</dbReference>
<keyword evidence="3" id="KW-1185">Reference proteome</keyword>
<reference evidence="2" key="1">
    <citation type="journal article" date="2023" name="Science">
        <title>Genome structures resolve the early diversification of teleost fishes.</title>
        <authorList>
            <person name="Parey E."/>
            <person name="Louis A."/>
            <person name="Montfort J."/>
            <person name="Bouchez O."/>
            <person name="Roques C."/>
            <person name="Iampietro C."/>
            <person name="Lluch J."/>
            <person name="Castinel A."/>
            <person name="Donnadieu C."/>
            <person name="Desvignes T."/>
            <person name="Floi Bucao C."/>
            <person name="Jouanno E."/>
            <person name="Wen M."/>
            <person name="Mejri S."/>
            <person name="Dirks R."/>
            <person name="Jansen H."/>
            <person name="Henkel C."/>
            <person name="Chen W.J."/>
            <person name="Zahm M."/>
            <person name="Cabau C."/>
            <person name="Klopp C."/>
            <person name="Thompson A.W."/>
            <person name="Robinson-Rechavi M."/>
            <person name="Braasch I."/>
            <person name="Lecointre G."/>
            <person name="Bobe J."/>
            <person name="Postlethwait J.H."/>
            <person name="Berthelot C."/>
            <person name="Roest Crollius H."/>
            <person name="Guiguen Y."/>
        </authorList>
    </citation>
    <scope>NUCLEOTIDE SEQUENCE</scope>
    <source>
        <strain evidence="2">WJC10195</strain>
    </source>
</reference>
<gene>
    <name evidence="2" type="ORF">SKAU_G00365850</name>
</gene>
<dbReference type="GO" id="GO:0031462">
    <property type="term" value="C:Cul2-RING ubiquitin ligase complex"/>
    <property type="evidence" value="ECO:0007669"/>
    <property type="project" value="TreeGrafter"/>
</dbReference>
<accession>A0A9Q1IFD9</accession>
<evidence type="ECO:0000256" key="1">
    <source>
        <dbReference type="SAM" id="MobiDB-lite"/>
    </source>
</evidence>